<evidence type="ECO:0000256" key="8">
    <source>
        <dbReference type="ARBA" id="ARBA00023163"/>
    </source>
</evidence>
<dbReference type="PANTHER" id="PTHR31948">
    <property type="entry name" value="ZINC-FINGER HOMEODOMAIN PROTEIN 2"/>
    <property type="match status" value="1"/>
</dbReference>
<dbReference type="NCBIfam" id="TIGR01566">
    <property type="entry name" value="ZF_HD_prot_N"/>
    <property type="match status" value="1"/>
</dbReference>
<keyword evidence="6" id="KW-0238">DNA-binding</keyword>
<dbReference type="OrthoDB" id="1884189at2759"/>
<dbReference type="SUPFAM" id="SSF46689">
    <property type="entry name" value="Homeodomain-like"/>
    <property type="match status" value="2"/>
</dbReference>
<proteinExistence type="predicted"/>
<protein>
    <submittedName>
        <fullName evidence="12">(rape) hypothetical protein</fullName>
    </submittedName>
</protein>
<keyword evidence="3" id="KW-0863">Zinc-finger</keyword>
<evidence type="ECO:0000256" key="9">
    <source>
        <dbReference type="ARBA" id="ARBA00023242"/>
    </source>
</evidence>
<comment type="subcellular location">
    <subcellularLocation>
        <location evidence="1">Nucleus</location>
    </subcellularLocation>
</comment>
<feature type="region of interest" description="Disordered" evidence="10">
    <location>
        <begin position="44"/>
        <end position="71"/>
    </location>
</feature>
<dbReference type="GO" id="GO:0008270">
    <property type="term" value="F:zinc ion binding"/>
    <property type="evidence" value="ECO:0007669"/>
    <property type="project" value="UniProtKB-KW"/>
</dbReference>
<dbReference type="PANTHER" id="PTHR31948:SF154">
    <property type="entry name" value="ZINC-FINGER HOMEODOMAIN PROTEIN 13"/>
    <property type="match status" value="1"/>
</dbReference>
<dbReference type="NCBIfam" id="TIGR01565">
    <property type="entry name" value="homeo_ZF_HD"/>
    <property type="match status" value="2"/>
</dbReference>
<evidence type="ECO:0000256" key="1">
    <source>
        <dbReference type="ARBA" id="ARBA00004123"/>
    </source>
</evidence>
<evidence type="ECO:0000313" key="12">
    <source>
        <dbReference type="EMBL" id="CAF2041186.1"/>
    </source>
</evidence>
<dbReference type="GO" id="GO:0005634">
    <property type="term" value="C:nucleus"/>
    <property type="evidence" value="ECO:0007669"/>
    <property type="project" value="UniProtKB-SubCell"/>
</dbReference>
<dbReference type="Proteomes" id="UP001295469">
    <property type="component" value="Chromosome A09"/>
</dbReference>
<accession>A0A816NX80</accession>
<reference evidence="12" key="1">
    <citation type="submission" date="2021-01" db="EMBL/GenBank/DDBJ databases">
        <authorList>
            <consortium name="Genoscope - CEA"/>
            <person name="William W."/>
        </authorList>
    </citation>
    <scope>NUCLEOTIDE SEQUENCE</scope>
</reference>
<keyword evidence="5" id="KW-0805">Transcription regulation</keyword>
<evidence type="ECO:0000256" key="5">
    <source>
        <dbReference type="ARBA" id="ARBA00023015"/>
    </source>
</evidence>
<evidence type="ECO:0000256" key="6">
    <source>
        <dbReference type="ARBA" id="ARBA00023125"/>
    </source>
</evidence>
<dbReference type="AlphaFoldDB" id="A0A816NX80"/>
<evidence type="ECO:0000256" key="2">
    <source>
        <dbReference type="ARBA" id="ARBA00022723"/>
    </source>
</evidence>
<gene>
    <name evidence="12" type="ORF">DARMORV10_A09P19960.1</name>
</gene>
<evidence type="ECO:0000259" key="11">
    <source>
        <dbReference type="PROSITE" id="PS51523"/>
    </source>
</evidence>
<dbReference type="InterPro" id="IPR006456">
    <property type="entry name" value="ZF_HD_homeobox_Cys/His_dimer"/>
</dbReference>
<dbReference type="InterPro" id="IPR006455">
    <property type="entry name" value="Homeodomain_ZF_HD"/>
</dbReference>
<dbReference type="PROSITE" id="PS51523">
    <property type="entry name" value="ZF_HD_DIMER"/>
    <property type="match status" value="1"/>
</dbReference>
<name>A0A816NX80_BRANA</name>
<evidence type="ECO:0000256" key="4">
    <source>
        <dbReference type="ARBA" id="ARBA00022833"/>
    </source>
</evidence>
<evidence type="ECO:0000256" key="7">
    <source>
        <dbReference type="ARBA" id="ARBA00023155"/>
    </source>
</evidence>
<keyword evidence="2" id="KW-0479">Metal-binding</keyword>
<sequence length="309" mass="35487">MSDSIRSFSNSLLISLCSSSSMDETKSKIDEKCRRRTKATPICRETGDHVHSPPTRITKSTRPPHAPPPNLESIFRLSPEPRYGECRKNQAASAGTTAYDGCGEFVSANPGEDSFDCAACGCHRSFHRKESISDGILEVLKISPSQFRQIFCSPYGEAEEKKRIAVDRSREEEEAARAKRLKTKFTAEQTEKMRSYAEKVGWKVSSEGRERVREFCDGIGVTRKNLRVWMNNHKEANGRVDEEEEEGRVKRLKTKFTAEQTERMRSYAEKLRWKVGPEDREETEVFCNEIGVNRNNFMTWMNNHKEERD</sequence>
<keyword evidence="7" id="KW-0371">Homeobox</keyword>
<dbReference type="EMBL" id="HG994363">
    <property type="protein sequence ID" value="CAF2041186.1"/>
    <property type="molecule type" value="Genomic_DNA"/>
</dbReference>
<keyword evidence="9" id="KW-0539">Nucleus</keyword>
<organism evidence="12">
    <name type="scientific">Brassica napus</name>
    <name type="common">Rape</name>
    <dbReference type="NCBI Taxonomy" id="3708"/>
    <lineage>
        <taxon>Eukaryota</taxon>
        <taxon>Viridiplantae</taxon>
        <taxon>Streptophyta</taxon>
        <taxon>Embryophyta</taxon>
        <taxon>Tracheophyta</taxon>
        <taxon>Spermatophyta</taxon>
        <taxon>Magnoliopsida</taxon>
        <taxon>eudicotyledons</taxon>
        <taxon>Gunneridae</taxon>
        <taxon>Pentapetalae</taxon>
        <taxon>rosids</taxon>
        <taxon>malvids</taxon>
        <taxon>Brassicales</taxon>
        <taxon>Brassicaceae</taxon>
        <taxon>Brassiceae</taxon>
        <taxon>Brassica</taxon>
    </lineage>
</organism>
<keyword evidence="8" id="KW-0804">Transcription</keyword>
<dbReference type="Pfam" id="PF04770">
    <property type="entry name" value="ZF-HD_dimer"/>
    <property type="match status" value="1"/>
</dbReference>
<dbReference type="Gene3D" id="1.10.10.60">
    <property type="entry name" value="Homeodomain-like"/>
    <property type="match status" value="2"/>
</dbReference>
<evidence type="ECO:0000256" key="10">
    <source>
        <dbReference type="SAM" id="MobiDB-lite"/>
    </source>
</evidence>
<dbReference type="GO" id="GO:0003677">
    <property type="term" value="F:DNA binding"/>
    <property type="evidence" value="ECO:0007669"/>
    <property type="project" value="UniProtKB-KW"/>
</dbReference>
<dbReference type="KEGG" id="bna:106447077"/>
<evidence type="ECO:0000256" key="3">
    <source>
        <dbReference type="ARBA" id="ARBA00022771"/>
    </source>
</evidence>
<feature type="domain" description="ZF-HD dimerization-type" evidence="11">
    <location>
        <begin position="83"/>
        <end position="130"/>
    </location>
</feature>
<dbReference type="InterPro" id="IPR009057">
    <property type="entry name" value="Homeodomain-like_sf"/>
</dbReference>
<keyword evidence="4" id="KW-0862">Zinc</keyword>